<comment type="caution">
    <text evidence="2">The sequence shown here is derived from an EMBL/GenBank/DDBJ whole genome shotgun (WGS) entry which is preliminary data.</text>
</comment>
<evidence type="ECO:0000313" key="2">
    <source>
        <dbReference type="EMBL" id="KAK1380535.1"/>
    </source>
</evidence>
<dbReference type="EMBL" id="JAUIZM010000006">
    <property type="protein sequence ID" value="KAK1380535.1"/>
    <property type="molecule type" value="Genomic_DNA"/>
</dbReference>
<dbReference type="AlphaFoldDB" id="A0AAD8MLC0"/>
<gene>
    <name evidence="2" type="ORF">POM88_027279</name>
</gene>
<dbReference type="Proteomes" id="UP001237642">
    <property type="component" value="Unassembled WGS sequence"/>
</dbReference>
<dbReference type="InterPro" id="IPR029071">
    <property type="entry name" value="Ubiquitin-like_domsf"/>
</dbReference>
<dbReference type="Pfam" id="PF11976">
    <property type="entry name" value="Rad60-SLD"/>
    <property type="match status" value="1"/>
</dbReference>
<sequence length="104" mass="11765">MVEEKEEKEVKLMTDVITLIVQQQNVPDFYCTMKHDALLQKLMISYCKTLGITDYDTLQFTCDGKRVRDKQTVRDLCLKNGSVIDAWVRVQGGAAAAAASFPIY</sequence>
<dbReference type="Gene3D" id="3.10.20.90">
    <property type="entry name" value="Phosphatidylinositol 3-kinase Catalytic Subunit, Chain A, domain 1"/>
    <property type="match status" value="1"/>
</dbReference>
<dbReference type="InterPro" id="IPR000626">
    <property type="entry name" value="Ubiquitin-like_dom"/>
</dbReference>
<organism evidence="2 3">
    <name type="scientific">Heracleum sosnowskyi</name>
    <dbReference type="NCBI Taxonomy" id="360622"/>
    <lineage>
        <taxon>Eukaryota</taxon>
        <taxon>Viridiplantae</taxon>
        <taxon>Streptophyta</taxon>
        <taxon>Embryophyta</taxon>
        <taxon>Tracheophyta</taxon>
        <taxon>Spermatophyta</taxon>
        <taxon>Magnoliopsida</taxon>
        <taxon>eudicotyledons</taxon>
        <taxon>Gunneridae</taxon>
        <taxon>Pentapetalae</taxon>
        <taxon>asterids</taxon>
        <taxon>campanulids</taxon>
        <taxon>Apiales</taxon>
        <taxon>Apiaceae</taxon>
        <taxon>Apioideae</taxon>
        <taxon>apioid superclade</taxon>
        <taxon>Tordylieae</taxon>
        <taxon>Tordyliinae</taxon>
        <taxon>Heracleum</taxon>
    </lineage>
</organism>
<reference evidence="2" key="1">
    <citation type="submission" date="2023-02" db="EMBL/GenBank/DDBJ databases">
        <title>Genome of toxic invasive species Heracleum sosnowskyi carries increased number of genes despite the absence of recent whole-genome duplications.</title>
        <authorList>
            <person name="Schelkunov M."/>
            <person name="Shtratnikova V."/>
            <person name="Makarenko M."/>
            <person name="Klepikova A."/>
            <person name="Omelchenko D."/>
            <person name="Novikova G."/>
            <person name="Obukhova E."/>
            <person name="Bogdanov V."/>
            <person name="Penin A."/>
            <person name="Logacheva M."/>
        </authorList>
    </citation>
    <scope>NUCLEOTIDE SEQUENCE</scope>
    <source>
        <strain evidence="2">Hsosn_3</strain>
        <tissue evidence="2">Leaf</tissue>
    </source>
</reference>
<dbReference type="SUPFAM" id="SSF54236">
    <property type="entry name" value="Ubiquitin-like"/>
    <property type="match status" value="1"/>
</dbReference>
<feature type="domain" description="Ubiquitin-like" evidence="1">
    <location>
        <begin position="58"/>
        <end position="93"/>
    </location>
</feature>
<accession>A0AAD8MLC0</accession>
<evidence type="ECO:0000259" key="1">
    <source>
        <dbReference type="PROSITE" id="PS50053"/>
    </source>
</evidence>
<dbReference type="CDD" id="cd01763">
    <property type="entry name" value="Ubl_SUMO_like"/>
    <property type="match status" value="1"/>
</dbReference>
<reference evidence="2" key="2">
    <citation type="submission" date="2023-05" db="EMBL/GenBank/DDBJ databases">
        <authorList>
            <person name="Schelkunov M.I."/>
        </authorList>
    </citation>
    <scope>NUCLEOTIDE SEQUENCE</scope>
    <source>
        <strain evidence="2">Hsosn_3</strain>
        <tissue evidence="2">Leaf</tissue>
    </source>
</reference>
<keyword evidence="3" id="KW-1185">Reference proteome</keyword>
<evidence type="ECO:0000313" key="3">
    <source>
        <dbReference type="Proteomes" id="UP001237642"/>
    </source>
</evidence>
<proteinExistence type="predicted"/>
<dbReference type="PROSITE" id="PS50053">
    <property type="entry name" value="UBIQUITIN_2"/>
    <property type="match status" value="1"/>
</dbReference>
<protein>
    <recommendedName>
        <fullName evidence="1">Ubiquitin-like domain-containing protein</fullName>
    </recommendedName>
</protein>
<dbReference type="InterPro" id="IPR022617">
    <property type="entry name" value="Rad60/SUMO-like_dom"/>
</dbReference>
<name>A0AAD8MLC0_9APIA</name>
<dbReference type="PANTHER" id="PTHR10562">
    <property type="entry name" value="SMALL UBIQUITIN-RELATED MODIFIER"/>
    <property type="match status" value="1"/>
</dbReference>